<sequence length="482" mass="53380">MSIDARIRDILETASNYAAGGMHMKLRHIELFLEGDEPTIANVLANVTIKYEKGNNSRQNIVTARHGLFASGGTLEEVLTAAKRRLDRRLLSKDGILPFCPQISKRMLDLQKAASTQQARKQSRQWAIKLDILLVFTHDVRRGTSKDLAKLPRGVMKTHNSGVARAMGHNNKSMSKFYNGDEDEALNIYKAGNEVTEIDTRILQAPVGYKRPNQLEVRKLIDDYIIANPGKLPGNQNDAQLFIEPVPQKDHPRSKEYKRKAGIAATSAPHIVEPDPFADALAATVQEKARLTGGALNPENSIAHLVDQQQHRQMQTPQAVHTIDTSLQSLDPRLFDPTPLDPRLLDPGLDIPSASSDLLTGRQTEWLEGNLIATDEDEDEDEIISNTDTNTDGIPDPIDAPQQFQRPDDENAGHTLHLPPPDFDTSASTILSCFLAGMLSWKAMSQPATLETNRPRSDSLVQIVQVNRSRISSSFVVIARDV</sequence>
<dbReference type="EMBL" id="KN847044">
    <property type="protein sequence ID" value="KIW25364.1"/>
    <property type="molecule type" value="Genomic_DNA"/>
</dbReference>
<feature type="region of interest" description="Disordered" evidence="1">
    <location>
        <begin position="376"/>
        <end position="396"/>
    </location>
</feature>
<dbReference type="HOGENOM" id="CLU_566188_0_0_1"/>
<evidence type="ECO:0000313" key="3">
    <source>
        <dbReference type="Proteomes" id="UP000054466"/>
    </source>
</evidence>
<gene>
    <name evidence="2" type="ORF">PV07_08548</name>
</gene>
<organism evidence="2 3">
    <name type="scientific">Cladophialophora immunda</name>
    <dbReference type="NCBI Taxonomy" id="569365"/>
    <lineage>
        <taxon>Eukaryota</taxon>
        <taxon>Fungi</taxon>
        <taxon>Dikarya</taxon>
        <taxon>Ascomycota</taxon>
        <taxon>Pezizomycotina</taxon>
        <taxon>Eurotiomycetes</taxon>
        <taxon>Chaetothyriomycetidae</taxon>
        <taxon>Chaetothyriales</taxon>
        <taxon>Herpotrichiellaceae</taxon>
        <taxon>Cladophialophora</taxon>
    </lineage>
</organism>
<dbReference type="GeneID" id="27347742"/>
<dbReference type="AlphaFoldDB" id="A0A0D2CP78"/>
<keyword evidence="3" id="KW-1185">Reference proteome</keyword>
<dbReference type="OrthoDB" id="4369953at2759"/>
<evidence type="ECO:0000256" key="1">
    <source>
        <dbReference type="SAM" id="MobiDB-lite"/>
    </source>
</evidence>
<reference evidence="2 3" key="1">
    <citation type="submission" date="2015-01" db="EMBL/GenBank/DDBJ databases">
        <title>The Genome Sequence of Cladophialophora immunda CBS83496.</title>
        <authorList>
            <consortium name="The Broad Institute Genomics Platform"/>
            <person name="Cuomo C."/>
            <person name="de Hoog S."/>
            <person name="Gorbushina A."/>
            <person name="Stielow B."/>
            <person name="Teixiera M."/>
            <person name="Abouelleil A."/>
            <person name="Chapman S.B."/>
            <person name="Priest M."/>
            <person name="Young S.K."/>
            <person name="Wortman J."/>
            <person name="Nusbaum C."/>
            <person name="Birren B."/>
        </authorList>
    </citation>
    <scope>NUCLEOTIDE SEQUENCE [LARGE SCALE GENOMIC DNA]</scope>
    <source>
        <strain evidence="2 3">CBS 83496</strain>
    </source>
</reference>
<proteinExistence type="predicted"/>
<accession>A0A0D2CP78</accession>
<dbReference type="RefSeq" id="XP_016245580.1">
    <property type="nucleotide sequence ID" value="XM_016395724.1"/>
</dbReference>
<dbReference type="VEuPathDB" id="FungiDB:PV07_08548"/>
<name>A0A0D2CP78_9EURO</name>
<dbReference type="Proteomes" id="UP000054466">
    <property type="component" value="Unassembled WGS sequence"/>
</dbReference>
<evidence type="ECO:0000313" key="2">
    <source>
        <dbReference type="EMBL" id="KIW25364.1"/>
    </source>
</evidence>
<protein>
    <submittedName>
        <fullName evidence="2">Uncharacterized protein</fullName>
    </submittedName>
</protein>